<keyword evidence="4" id="KW-0408">Iron</keyword>
<evidence type="ECO:0000313" key="7">
    <source>
        <dbReference type="EMBL" id="KIM00469.1"/>
    </source>
</evidence>
<feature type="domain" description="Response regulatory" evidence="6">
    <location>
        <begin position="13"/>
        <end position="134"/>
    </location>
</feature>
<protein>
    <submittedName>
        <fullName evidence="7">Methyl-accepting chemotaxis protein</fullName>
    </submittedName>
</protein>
<dbReference type="Gene3D" id="3.40.50.2300">
    <property type="match status" value="1"/>
</dbReference>
<keyword evidence="2" id="KW-0561">Oxygen transport</keyword>
<evidence type="ECO:0000313" key="8">
    <source>
        <dbReference type="Proteomes" id="UP000031971"/>
    </source>
</evidence>
<sequence length="521" mass="57114">MTILGSSSSVDVNALVAIENTATRRLIVSVMRECGFVVQEETKDISHTMLHLEHGNASNINIILCDKLGGTGHLKVLKHVRWGEGQPPQSLPIIALDNQWTADELIAARDAGISASLTLPITRHLLQMAITAAMTTQKAFISCPSFHGPDRRSAIMKGYKGPFRRADDALTRRHEGSPVIAPSADLRQVKLRDKPREAIAPTSSVDMKAEIGWSTAIATGRDDIDDQHRKIIDFLKILGTTSSAEYEIKALDDVLVGLSDYVKMHFKHEESLMDSFDYDERDKHKRIHAGFVEKLDGINRDELHNGGGSEKLFFLIYNWLVTHIVSIDRIMIAKLNGEYDDGIGGETVHKQTGIVIENAYELAAKIMNVNLQTSSTADERHKKSIMHDISKSTERLINLMELADSRVQVSGCSNFQLKRLGEIRHALTKSADSLAETAAKRIIRLCGDILSGKQGIPLGVGDILRRQMGRVASLAAVIGGLDAMSSTAKSAAIEANELAGKILEMELGSAASLQDFDIVEK</sequence>
<dbReference type="GO" id="GO:0046872">
    <property type="term" value="F:metal ion binding"/>
    <property type="evidence" value="ECO:0007669"/>
    <property type="project" value="UniProtKB-KW"/>
</dbReference>
<reference evidence="7 8" key="1">
    <citation type="submission" date="2015-01" db="EMBL/GenBank/DDBJ databases">
        <title>Genome Sequence of Magnetospirillum magnetotacticum Strain MS-1.</title>
        <authorList>
            <person name="Marinov G.K."/>
            <person name="Smalley M.D."/>
            <person name="DeSalvo G."/>
        </authorList>
    </citation>
    <scope>NUCLEOTIDE SEQUENCE [LARGE SCALE GENOMIC DNA]</scope>
    <source>
        <strain evidence="7 8">MS-1</strain>
    </source>
</reference>
<dbReference type="AlphaFoldDB" id="A0A0C2YZF6"/>
<accession>A0A0C2YZF6</accession>
<dbReference type="GO" id="GO:0005344">
    <property type="term" value="F:oxygen carrier activity"/>
    <property type="evidence" value="ECO:0007669"/>
    <property type="project" value="UniProtKB-KW"/>
</dbReference>
<dbReference type="InterPro" id="IPR050669">
    <property type="entry name" value="Hemerythrin"/>
</dbReference>
<dbReference type="EMBL" id="JXSL01000012">
    <property type="protein sequence ID" value="KIM00469.1"/>
    <property type="molecule type" value="Genomic_DNA"/>
</dbReference>
<dbReference type="InterPro" id="IPR035938">
    <property type="entry name" value="Hemerythrin-like_sf"/>
</dbReference>
<name>A0A0C2YZF6_PARME</name>
<gene>
    <name evidence="7" type="ORF">CCC_02585</name>
</gene>
<keyword evidence="5" id="KW-0597">Phosphoprotein</keyword>
<dbReference type="InterPro" id="IPR012312">
    <property type="entry name" value="Hemerythrin-like"/>
</dbReference>
<dbReference type="NCBIfam" id="TIGR02481">
    <property type="entry name" value="hemeryth_dom"/>
    <property type="match status" value="1"/>
</dbReference>
<dbReference type="InterPro" id="IPR012827">
    <property type="entry name" value="Hemerythrin_metal-bd"/>
</dbReference>
<dbReference type="SUPFAM" id="SSF52172">
    <property type="entry name" value="CheY-like"/>
    <property type="match status" value="1"/>
</dbReference>
<evidence type="ECO:0000256" key="1">
    <source>
        <dbReference type="ARBA" id="ARBA00010587"/>
    </source>
</evidence>
<evidence type="ECO:0000256" key="3">
    <source>
        <dbReference type="ARBA" id="ARBA00022723"/>
    </source>
</evidence>
<keyword evidence="2" id="KW-0813">Transport</keyword>
<dbReference type="Pfam" id="PF01814">
    <property type="entry name" value="Hemerythrin"/>
    <property type="match status" value="1"/>
</dbReference>
<dbReference type="InterPro" id="IPR016131">
    <property type="entry name" value="Haemerythrin_Fe_BS"/>
</dbReference>
<dbReference type="PANTHER" id="PTHR37164:SF1">
    <property type="entry name" value="BACTERIOHEMERYTHRIN"/>
    <property type="match status" value="1"/>
</dbReference>
<organism evidence="7 8">
    <name type="scientific">Paramagnetospirillum magnetotacticum MS-1</name>
    <dbReference type="NCBI Taxonomy" id="272627"/>
    <lineage>
        <taxon>Bacteria</taxon>
        <taxon>Pseudomonadati</taxon>
        <taxon>Pseudomonadota</taxon>
        <taxon>Alphaproteobacteria</taxon>
        <taxon>Rhodospirillales</taxon>
        <taxon>Magnetospirillaceae</taxon>
        <taxon>Paramagnetospirillum</taxon>
    </lineage>
</organism>
<dbReference type="CDD" id="cd12107">
    <property type="entry name" value="Hemerythrin"/>
    <property type="match status" value="1"/>
</dbReference>
<dbReference type="InterPro" id="IPR001789">
    <property type="entry name" value="Sig_transdc_resp-reg_receiver"/>
</dbReference>
<evidence type="ECO:0000256" key="5">
    <source>
        <dbReference type="PROSITE-ProRule" id="PRU00169"/>
    </source>
</evidence>
<evidence type="ECO:0000256" key="2">
    <source>
        <dbReference type="ARBA" id="ARBA00022621"/>
    </source>
</evidence>
<dbReference type="InterPro" id="IPR011006">
    <property type="entry name" value="CheY-like_superfamily"/>
</dbReference>
<dbReference type="PROSITE" id="PS00550">
    <property type="entry name" value="HEMERYTHRINS"/>
    <property type="match status" value="1"/>
</dbReference>
<keyword evidence="3" id="KW-0479">Metal-binding</keyword>
<feature type="modified residue" description="4-aspartylphosphate" evidence="5">
    <location>
        <position position="66"/>
    </location>
</feature>
<comment type="caution">
    <text evidence="7">The sequence shown here is derived from an EMBL/GenBank/DDBJ whole genome shotgun (WGS) entry which is preliminary data.</text>
</comment>
<dbReference type="Proteomes" id="UP000031971">
    <property type="component" value="Unassembled WGS sequence"/>
</dbReference>
<dbReference type="SUPFAM" id="SSF47188">
    <property type="entry name" value="Hemerythrin-like"/>
    <property type="match status" value="1"/>
</dbReference>
<dbReference type="PANTHER" id="PTHR37164">
    <property type="entry name" value="BACTERIOHEMERYTHRIN"/>
    <property type="match status" value="1"/>
</dbReference>
<evidence type="ECO:0000256" key="4">
    <source>
        <dbReference type="ARBA" id="ARBA00023004"/>
    </source>
</evidence>
<dbReference type="Gene3D" id="1.20.120.50">
    <property type="entry name" value="Hemerythrin-like"/>
    <property type="match status" value="1"/>
</dbReference>
<dbReference type="STRING" id="272627.CCC_02585"/>
<keyword evidence="8" id="KW-1185">Reference proteome</keyword>
<proteinExistence type="inferred from homology"/>
<dbReference type="PROSITE" id="PS50110">
    <property type="entry name" value="RESPONSE_REGULATORY"/>
    <property type="match status" value="1"/>
</dbReference>
<dbReference type="GO" id="GO:0000160">
    <property type="term" value="P:phosphorelay signal transduction system"/>
    <property type="evidence" value="ECO:0007669"/>
    <property type="project" value="InterPro"/>
</dbReference>
<comment type="similarity">
    <text evidence="1">Belongs to the hemerythrin family.</text>
</comment>
<dbReference type="RefSeq" id="WP_236686268.1">
    <property type="nucleotide sequence ID" value="NZ_JXSL01000012.1"/>
</dbReference>
<evidence type="ECO:0000259" key="6">
    <source>
        <dbReference type="PROSITE" id="PS50110"/>
    </source>
</evidence>